<dbReference type="Proteomes" id="UP000295444">
    <property type="component" value="Unassembled WGS sequence"/>
</dbReference>
<organism evidence="2 3">
    <name type="scientific">Labedaea rhizosphaerae</name>
    <dbReference type="NCBI Taxonomy" id="598644"/>
    <lineage>
        <taxon>Bacteria</taxon>
        <taxon>Bacillati</taxon>
        <taxon>Actinomycetota</taxon>
        <taxon>Actinomycetes</taxon>
        <taxon>Pseudonocardiales</taxon>
        <taxon>Pseudonocardiaceae</taxon>
        <taxon>Labedaea</taxon>
    </lineage>
</organism>
<keyword evidence="1" id="KW-0812">Transmembrane</keyword>
<keyword evidence="1" id="KW-1133">Transmembrane helix</keyword>
<gene>
    <name evidence="2" type="ORF">EV186_1011453</name>
</gene>
<dbReference type="OrthoDB" id="3635896at2"/>
<name>A0A4R6SPQ8_LABRH</name>
<evidence type="ECO:0000313" key="2">
    <source>
        <dbReference type="EMBL" id="TDQ05482.1"/>
    </source>
</evidence>
<dbReference type="InterPro" id="IPR033458">
    <property type="entry name" value="DUF5134"/>
</dbReference>
<evidence type="ECO:0000256" key="1">
    <source>
        <dbReference type="SAM" id="Phobius"/>
    </source>
</evidence>
<keyword evidence="1" id="KW-0472">Membrane</keyword>
<feature type="transmembrane region" description="Helical" evidence="1">
    <location>
        <begin position="39"/>
        <end position="59"/>
    </location>
</feature>
<evidence type="ECO:0000313" key="3">
    <source>
        <dbReference type="Proteomes" id="UP000295444"/>
    </source>
</evidence>
<dbReference type="EMBL" id="SNXZ01000001">
    <property type="protein sequence ID" value="TDQ05482.1"/>
    <property type="molecule type" value="Genomic_DNA"/>
</dbReference>
<sequence>MSGPEWLRWLLTGPFLGVSAYCVVRLVRAGRDYPGCARAVDLAHVLMGVGMAVMVSPVGGPLPHAGWETVFLLLAVWFAGAWLLARGTPVPDWHGSTLHHALGAAAMFYLMVASRNEHMDMGAAWSSNHSIGSVAVPVVGWLLAGYLLVHAGRIAWVALPRPGTRRTGACQVVMALGTVAMLAPTFT</sequence>
<dbReference type="RefSeq" id="WP_133848226.1">
    <property type="nucleotide sequence ID" value="NZ_SNXZ01000001.1"/>
</dbReference>
<dbReference type="Pfam" id="PF17197">
    <property type="entry name" value="DUF5134"/>
    <property type="match status" value="1"/>
</dbReference>
<feature type="transmembrane region" description="Helical" evidence="1">
    <location>
        <begin position="65"/>
        <end position="85"/>
    </location>
</feature>
<keyword evidence="3" id="KW-1185">Reference proteome</keyword>
<comment type="caution">
    <text evidence="2">The sequence shown here is derived from an EMBL/GenBank/DDBJ whole genome shotgun (WGS) entry which is preliminary data.</text>
</comment>
<dbReference type="AlphaFoldDB" id="A0A4R6SPQ8"/>
<reference evidence="2 3" key="1">
    <citation type="submission" date="2019-03" db="EMBL/GenBank/DDBJ databases">
        <title>Genomic Encyclopedia of Type Strains, Phase IV (KMG-IV): sequencing the most valuable type-strain genomes for metagenomic binning, comparative biology and taxonomic classification.</title>
        <authorList>
            <person name="Goeker M."/>
        </authorList>
    </citation>
    <scope>NUCLEOTIDE SEQUENCE [LARGE SCALE GENOMIC DNA]</scope>
    <source>
        <strain evidence="2 3">DSM 45361</strain>
    </source>
</reference>
<proteinExistence type="predicted"/>
<feature type="transmembrane region" description="Helical" evidence="1">
    <location>
        <begin position="6"/>
        <end position="27"/>
    </location>
</feature>
<feature type="transmembrane region" description="Helical" evidence="1">
    <location>
        <begin position="97"/>
        <end position="114"/>
    </location>
</feature>
<accession>A0A4R6SPQ8</accession>
<feature type="transmembrane region" description="Helical" evidence="1">
    <location>
        <begin position="134"/>
        <end position="156"/>
    </location>
</feature>
<protein>
    <submittedName>
        <fullName evidence="2">Uncharacterized protein DUF5134</fullName>
    </submittedName>
</protein>